<evidence type="ECO:0000313" key="4">
    <source>
        <dbReference type="Proteomes" id="UP000273898"/>
    </source>
</evidence>
<sequence>MIIDDSKFPVVFVNFQHSHSVDEAHGHEGGIAAFTRLFERKKPFVMISTGETPEEKHKPSREETKQVNAWRKIHKEDLKYTKATIQVEPSIVKRMGMRLFSNVYEKFWRNPLLFAETKAKAIEKAEQILREVSTGKSEAI</sequence>
<comment type="caution">
    <text evidence="2">The sequence shown here is derived from an EMBL/GenBank/DDBJ whole genome shotgun (WGS) entry which is preliminary data.</text>
</comment>
<dbReference type="EMBL" id="RCCK01000015">
    <property type="protein sequence ID" value="RLJ71991.1"/>
    <property type="molecule type" value="Genomic_DNA"/>
</dbReference>
<evidence type="ECO:0000313" key="2">
    <source>
        <dbReference type="EMBL" id="RLJ71991.1"/>
    </source>
</evidence>
<dbReference type="OrthoDB" id="1436983at2"/>
<dbReference type="Proteomes" id="UP000297429">
    <property type="component" value="Unassembled WGS sequence"/>
</dbReference>
<accession>A0A497XU82</accession>
<dbReference type="EMBL" id="SOPX01000005">
    <property type="protein sequence ID" value="TFB28766.1"/>
    <property type="molecule type" value="Genomic_DNA"/>
</dbReference>
<evidence type="ECO:0000256" key="1">
    <source>
        <dbReference type="SAM" id="MobiDB-lite"/>
    </source>
</evidence>
<evidence type="ECO:0000313" key="5">
    <source>
        <dbReference type="Proteomes" id="UP000297429"/>
    </source>
</evidence>
<name>A0A497XU82_9SPHI</name>
<keyword evidence="5" id="KW-1185">Reference proteome</keyword>
<proteinExistence type="predicted"/>
<dbReference type="AlphaFoldDB" id="A0A497XU82"/>
<protein>
    <submittedName>
        <fullName evidence="2">Uncharacterized protein</fullName>
    </submittedName>
</protein>
<reference evidence="3 5" key="2">
    <citation type="submission" date="2019-03" db="EMBL/GenBank/DDBJ databases">
        <authorList>
            <person name="He R.-H."/>
        </authorList>
    </citation>
    <scope>NUCLEOTIDE SEQUENCE [LARGE SCALE GENOMIC DNA]</scope>
    <source>
        <strain evidence="3 5">DSM 19624</strain>
    </source>
</reference>
<dbReference type="Proteomes" id="UP000273898">
    <property type="component" value="Unassembled WGS sequence"/>
</dbReference>
<gene>
    <name evidence="2" type="ORF">BCL90_4818</name>
    <name evidence="3" type="ORF">E3V97_21845</name>
</gene>
<organism evidence="2 4">
    <name type="scientific">Pedobacter alluvionis</name>
    <dbReference type="NCBI Taxonomy" id="475253"/>
    <lineage>
        <taxon>Bacteria</taxon>
        <taxon>Pseudomonadati</taxon>
        <taxon>Bacteroidota</taxon>
        <taxon>Sphingobacteriia</taxon>
        <taxon>Sphingobacteriales</taxon>
        <taxon>Sphingobacteriaceae</taxon>
        <taxon>Pedobacter</taxon>
    </lineage>
</organism>
<evidence type="ECO:0000313" key="3">
    <source>
        <dbReference type="EMBL" id="TFB28766.1"/>
    </source>
</evidence>
<feature type="compositionally biased region" description="Basic and acidic residues" evidence="1">
    <location>
        <begin position="53"/>
        <end position="65"/>
    </location>
</feature>
<reference evidence="2 4" key="1">
    <citation type="submission" date="2018-10" db="EMBL/GenBank/DDBJ databases">
        <title>Genomic Encyclopedia of Archaeal and Bacterial Type Strains, Phase II (KMG-II): from individual species to whole genera.</title>
        <authorList>
            <person name="Goeker M."/>
        </authorList>
    </citation>
    <scope>NUCLEOTIDE SEQUENCE [LARGE SCALE GENOMIC DNA]</scope>
    <source>
        <strain evidence="2 4">DSM 19624</strain>
    </source>
</reference>
<feature type="region of interest" description="Disordered" evidence="1">
    <location>
        <begin position="48"/>
        <end position="67"/>
    </location>
</feature>
<dbReference type="RefSeq" id="WP_121287651.1">
    <property type="nucleotide sequence ID" value="NZ_RCCK01000015.1"/>
</dbReference>